<proteinExistence type="inferred from homology"/>
<dbReference type="InterPro" id="IPR050556">
    <property type="entry name" value="Type_II_TA_system_RNase"/>
</dbReference>
<dbReference type="RefSeq" id="WP_306351850.1">
    <property type="nucleotide sequence ID" value="NZ_JASAWV010000010.1"/>
</dbReference>
<dbReference type="CDD" id="cd18746">
    <property type="entry name" value="PIN_VapC4-5_FitB-like"/>
    <property type="match status" value="1"/>
</dbReference>
<keyword evidence="3" id="KW-0540">Nuclease</keyword>
<organism evidence="9 10">
    <name type="scientific">Phocoenobacter atlanticus subsp. atlanticus</name>
    <dbReference type="NCBI Taxonomy" id="3061285"/>
    <lineage>
        <taxon>Bacteria</taxon>
        <taxon>Pseudomonadati</taxon>
        <taxon>Pseudomonadota</taxon>
        <taxon>Gammaproteobacteria</taxon>
        <taxon>Pasteurellales</taxon>
        <taxon>Pasteurellaceae</taxon>
        <taxon>Phocoenobacter</taxon>
        <taxon>Phocoenobacter atlanticus</taxon>
    </lineage>
</organism>
<dbReference type="GO" id="GO:0016787">
    <property type="term" value="F:hydrolase activity"/>
    <property type="evidence" value="ECO:0007669"/>
    <property type="project" value="UniProtKB-KW"/>
</dbReference>
<evidence type="ECO:0000256" key="3">
    <source>
        <dbReference type="ARBA" id="ARBA00022722"/>
    </source>
</evidence>
<evidence type="ECO:0000256" key="4">
    <source>
        <dbReference type="ARBA" id="ARBA00022723"/>
    </source>
</evidence>
<keyword evidence="6" id="KW-0460">Magnesium</keyword>
<evidence type="ECO:0000259" key="8">
    <source>
        <dbReference type="Pfam" id="PF01850"/>
    </source>
</evidence>
<dbReference type="PANTHER" id="PTHR33653">
    <property type="entry name" value="RIBONUCLEASE VAPC2"/>
    <property type="match status" value="1"/>
</dbReference>
<dbReference type="GO" id="GO:0004518">
    <property type="term" value="F:nuclease activity"/>
    <property type="evidence" value="ECO:0007669"/>
    <property type="project" value="UniProtKB-KW"/>
</dbReference>
<keyword evidence="10" id="KW-1185">Reference proteome</keyword>
<dbReference type="Gene3D" id="3.40.50.1010">
    <property type="entry name" value="5'-nuclease"/>
    <property type="match status" value="1"/>
</dbReference>
<feature type="domain" description="PIN" evidence="8">
    <location>
        <begin position="3"/>
        <end position="126"/>
    </location>
</feature>
<reference evidence="9 10" key="1">
    <citation type="journal article" date="2023" name="Front. Microbiol.">
        <title>Phylogeography and host specificity of Pasteurellaceae pathogenic to sea-farmed fish in the north-east Atlantic.</title>
        <authorList>
            <person name="Gulla S."/>
            <person name="Colquhoun D.J."/>
            <person name="Olsen A.B."/>
            <person name="Spilsberg B."/>
            <person name="Lagesen K."/>
            <person name="Aakesson C.P."/>
            <person name="Strom S."/>
            <person name="Manji F."/>
            <person name="Birkbeck T.H."/>
            <person name="Nilsen H.K."/>
        </authorList>
    </citation>
    <scope>NUCLEOTIDE SEQUENCE [LARGE SCALE GENOMIC DNA]</scope>
    <source>
        <strain evidence="9 10">NVIB3131</strain>
    </source>
</reference>
<keyword evidence="2" id="KW-1277">Toxin-antitoxin system</keyword>
<dbReference type="EMBL" id="JASAXT010000012">
    <property type="protein sequence ID" value="MDP8148871.1"/>
    <property type="molecule type" value="Genomic_DNA"/>
</dbReference>
<evidence type="ECO:0000313" key="10">
    <source>
        <dbReference type="Proteomes" id="UP001226020"/>
    </source>
</evidence>
<keyword evidence="4" id="KW-0479">Metal-binding</keyword>
<comment type="cofactor">
    <cofactor evidence="1">
        <name>Mg(2+)</name>
        <dbReference type="ChEBI" id="CHEBI:18420"/>
    </cofactor>
</comment>
<evidence type="ECO:0000256" key="5">
    <source>
        <dbReference type="ARBA" id="ARBA00022801"/>
    </source>
</evidence>
<name>A0AAW8CAT0_9PAST</name>
<dbReference type="InterPro" id="IPR002716">
    <property type="entry name" value="PIN_dom"/>
</dbReference>
<evidence type="ECO:0000256" key="6">
    <source>
        <dbReference type="ARBA" id="ARBA00022842"/>
    </source>
</evidence>
<dbReference type="Pfam" id="PF01850">
    <property type="entry name" value="PIN"/>
    <property type="match status" value="1"/>
</dbReference>
<protein>
    <submittedName>
        <fullName evidence="9">Type II toxin-antitoxin system VapC family toxin</fullName>
    </submittedName>
</protein>
<accession>A0AAW8CAT0</accession>
<dbReference type="SUPFAM" id="SSF88723">
    <property type="entry name" value="PIN domain-like"/>
    <property type="match status" value="1"/>
</dbReference>
<keyword evidence="5" id="KW-0378">Hydrolase</keyword>
<dbReference type="GO" id="GO:0046872">
    <property type="term" value="F:metal ion binding"/>
    <property type="evidence" value="ECO:0007669"/>
    <property type="project" value="UniProtKB-KW"/>
</dbReference>
<evidence type="ECO:0000256" key="7">
    <source>
        <dbReference type="ARBA" id="ARBA00038093"/>
    </source>
</evidence>
<dbReference type="PANTHER" id="PTHR33653:SF1">
    <property type="entry name" value="RIBONUCLEASE VAPC2"/>
    <property type="match status" value="1"/>
</dbReference>
<dbReference type="AlphaFoldDB" id="A0AAW8CAT0"/>
<dbReference type="Proteomes" id="UP001226020">
    <property type="component" value="Unassembled WGS sequence"/>
</dbReference>
<evidence type="ECO:0000313" key="9">
    <source>
        <dbReference type="EMBL" id="MDP8148871.1"/>
    </source>
</evidence>
<gene>
    <name evidence="9" type="ORF">QJU57_07250</name>
</gene>
<sequence length="140" mass="16351">MFLLDTNLISEIRKIKQGKANPNVVDWFKNNSIEDFYTNPTVLMEIQRGILRKKYKDPKQFTALTNWYQNNVLKMFEKRILNITPNTAEICAKLHIPYLSPENDAWIAASAIEHNLILVTRNTKDFEGLGIKLFNPFIEH</sequence>
<evidence type="ECO:0000256" key="2">
    <source>
        <dbReference type="ARBA" id="ARBA00022649"/>
    </source>
</evidence>
<dbReference type="InterPro" id="IPR029060">
    <property type="entry name" value="PIN-like_dom_sf"/>
</dbReference>
<evidence type="ECO:0000256" key="1">
    <source>
        <dbReference type="ARBA" id="ARBA00001946"/>
    </source>
</evidence>
<comment type="caution">
    <text evidence="9">The sequence shown here is derived from an EMBL/GenBank/DDBJ whole genome shotgun (WGS) entry which is preliminary data.</text>
</comment>
<comment type="similarity">
    <text evidence="7">Belongs to the PINc/VapC protein family.</text>
</comment>